<keyword evidence="12" id="KW-1185">Reference proteome</keyword>
<evidence type="ECO:0000256" key="6">
    <source>
        <dbReference type="ARBA" id="ARBA00022989"/>
    </source>
</evidence>
<reference evidence="11 12" key="1">
    <citation type="journal article" date="2003" name="J. Bacteriol.">
        <title>Complete genome sequence of the ammonia-oxidizing bacterium and obligate chemolithoautotroph Nitrosomonas europaea.</title>
        <authorList>
            <person name="Chain P."/>
            <person name="Lamerdin J."/>
            <person name="Larimer F."/>
            <person name="Regala W."/>
            <person name="Land M."/>
            <person name="Hauser L."/>
            <person name="Hooper A."/>
            <person name="Klotz M."/>
            <person name="Norton J."/>
            <person name="Sayavedra-Soto L."/>
            <person name="Arciero D."/>
            <person name="Hommes N."/>
            <person name="Whittaker M."/>
            <person name="Arp D."/>
        </authorList>
    </citation>
    <scope>NUCLEOTIDE SEQUENCE [LARGE SCALE GENOMIC DNA]</scope>
    <source>
        <strain evidence="12">ATCC 19718 / CIP 103999 / KCTC 2705 / NBRC 14298</strain>
    </source>
</reference>
<keyword evidence="3" id="KW-0050">Antiport</keyword>
<gene>
    <name evidence="11" type="ordered locus">NE0601</name>
</gene>
<evidence type="ECO:0000256" key="5">
    <source>
        <dbReference type="ARBA" id="ARBA00022692"/>
    </source>
</evidence>
<feature type="transmembrane region" description="Helical" evidence="9">
    <location>
        <begin position="240"/>
        <end position="260"/>
    </location>
</feature>
<dbReference type="InterPro" id="IPR004770">
    <property type="entry name" value="Na/H_antiport_NhaC"/>
</dbReference>
<dbReference type="STRING" id="228410.NE0601"/>
<proteinExistence type="inferred from homology"/>
<evidence type="ECO:0000256" key="1">
    <source>
        <dbReference type="ARBA" id="ARBA00004651"/>
    </source>
</evidence>
<dbReference type="GO" id="GO:0005886">
    <property type="term" value="C:plasma membrane"/>
    <property type="evidence" value="ECO:0007669"/>
    <property type="project" value="UniProtKB-SubCell"/>
</dbReference>
<dbReference type="HOGENOM" id="CLU_033405_1_0_4"/>
<feature type="domain" description="Na+/H+ antiporter NhaC-like C-terminal" evidence="10">
    <location>
        <begin position="170"/>
        <end position="464"/>
    </location>
</feature>
<dbReference type="OrthoDB" id="9762978at2"/>
<comment type="similarity">
    <text evidence="8">Belongs to the NhaC Na(+)/H(+) (TC 2.A.35) antiporter family.</text>
</comment>
<dbReference type="GO" id="GO:0015297">
    <property type="term" value="F:antiporter activity"/>
    <property type="evidence" value="ECO:0007669"/>
    <property type="project" value="UniProtKB-KW"/>
</dbReference>
<dbReference type="NCBIfam" id="TIGR00931">
    <property type="entry name" value="antiport_nhaC"/>
    <property type="match status" value="1"/>
</dbReference>
<sequence length="476" mass="51005">MTSEKTALEELPVAQPLPAFWQAAVCFIGILLLIALGLFVFEISLHALIFLALVWAGVHTRILGYSFIAIRSMMDEGIVRALPAIYIFMLIGMVIASFMQSGTIASLLYFGLDWLDPALFLAAGFVLCSLMSVATGTSWGTAGTIGVVLIGIGDAMGIPLPLTAGMIISGATFGDKLSPISDTTNLAAMSADTNLYRHIGSMLYTTIPTFVIVLSIFTVWGWQYGDHHLPQAHLTEIRSALAGSFRMDGMVTLLPLLVMLGMSIKRYSAEVSMTCSTLLALLIAVVYQDRNGIDVINALWLNTPGDTGIASIDELLGRGGLYSMAWTLLLSIMALALGGILHHAGFLQVLLMRLIAPIRRTSTLIAATIASGLTGNLVMGEAYISIILSCQLFKKVYQEKNLDPAVLSRSVEEGSTLTTGLIPWTTAGIFYTATLGVPTLDYAPYTLLNLLNPLVSIGMAVMGVGLLRSGHYQKTT</sequence>
<dbReference type="PANTHER" id="PTHR33451:SF3">
    <property type="entry name" value="MALATE-2H(+)_NA(+)-LACTATE ANTIPORTER"/>
    <property type="match status" value="1"/>
</dbReference>
<dbReference type="GeneID" id="87103801"/>
<dbReference type="InterPro" id="IPR018461">
    <property type="entry name" value="Na/H_Antiport_NhaC-like_C"/>
</dbReference>
<evidence type="ECO:0000256" key="3">
    <source>
        <dbReference type="ARBA" id="ARBA00022449"/>
    </source>
</evidence>
<dbReference type="Proteomes" id="UP000001416">
    <property type="component" value="Chromosome"/>
</dbReference>
<feature type="transmembrane region" description="Helical" evidence="9">
    <location>
        <begin position="325"/>
        <end position="351"/>
    </location>
</feature>
<evidence type="ECO:0000256" key="9">
    <source>
        <dbReference type="SAM" id="Phobius"/>
    </source>
</evidence>
<feature type="transmembrane region" description="Helical" evidence="9">
    <location>
        <begin position="48"/>
        <end position="70"/>
    </location>
</feature>
<keyword evidence="2" id="KW-0813">Transport</keyword>
<dbReference type="Pfam" id="PF03553">
    <property type="entry name" value="Na_H_antiporter"/>
    <property type="match status" value="1"/>
</dbReference>
<feature type="transmembrane region" description="Helical" evidence="9">
    <location>
        <begin position="20"/>
        <end position="41"/>
    </location>
</feature>
<evidence type="ECO:0000313" key="11">
    <source>
        <dbReference type="EMBL" id="CAD84512.1"/>
    </source>
</evidence>
<dbReference type="RefSeq" id="WP_011111227.1">
    <property type="nucleotide sequence ID" value="NC_004757.1"/>
</dbReference>
<evidence type="ECO:0000259" key="10">
    <source>
        <dbReference type="Pfam" id="PF03553"/>
    </source>
</evidence>
<evidence type="ECO:0000313" key="12">
    <source>
        <dbReference type="Proteomes" id="UP000001416"/>
    </source>
</evidence>
<keyword evidence="5 9" id="KW-0812">Transmembrane</keyword>
<evidence type="ECO:0000256" key="2">
    <source>
        <dbReference type="ARBA" id="ARBA00022448"/>
    </source>
</evidence>
<dbReference type="KEGG" id="neu:NE0601"/>
<protein>
    <submittedName>
        <fullName evidence="11">Na+/H+ antiporter NhaC</fullName>
    </submittedName>
</protein>
<evidence type="ECO:0000256" key="7">
    <source>
        <dbReference type="ARBA" id="ARBA00023136"/>
    </source>
</evidence>
<dbReference type="EMBL" id="AL954747">
    <property type="protein sequence ID" value="CAD84512.1"/>
    <property type="molecule type" value="Genomic_DNA"/>
</dbReference>
<dbReference type="InterPro" id="IPR052180">
    <property type="entry name" value="NhaC_Na-H+_Antiporter"/>
</dbReference>
<accession>Q82WR1</accession>
<dbReference type="AlphaFoldDB" id="Q82WR1"/>
<evidence type="ECO:0000256" key="4">
    <source>
        <dbReference type="ARBA" id="ARBA00022475"/>
    </source>
</evidence>
<feature type="transmembrane region" description="Helical" evidence="9">
    <location>
        <begin position="85"/>
        <end position="112"/>
    </location>
</feature>
<feature type="transmembrane region" description="Helical" evidence="9">
    <location>
        <begin position="145"/>
        <end position="168"/>
    </location>
</feature>
<evidence type="ECO:0000256" key="8">
    <source>
        <dbReference type="ARBA" id="ARBA00038435"/>
    </source>
</evidence>
<feature type="transmembrane region" description="Helical" evidence="9">
    <location>
        <begin position="119"/>
        <end position="139"/>
    </location>
</feature>
<comment type="subcellular location">
    <subcellularLocation>
        <location evidence="1">Cell membrane</location>
        <topology evidence="1">Multi-pass membrane protein</topology>
    </subcellularLocation>
</comment>
<dbReference type="PhylomeDB" id="Q82WR1"/>
<keyword evidence="7 9" id="KW-0472">Membrane</keyword>
<organism evidence="11 12">
    <name type="scientific">Nitrosomonas europaea (strain ATCC 19718 / CIP 103999 / KCTC 2705 / NBRC 14298)</name>
    <dbReference type="NCBI Taxonomy" id="228410"/>
    <lineage>
        <taxon>Bacteria</taxon>
        <taxon>Pseudomonadati</taxon>
        <taxon>Pseudomonadota</taxon>
        <taxon>Betaproteobacteria</taxon>
        <taxon>Nitrosomonadales</taxon>
        <taxon>Nitrosomonadaceae</taxon>
        <taxon>Nitrosomonas</taxon>
    </lineage>
</organism>
<feature type="transmembrane region" description="Helical" evidence="9">
    <location>
        <begin position="447"/>
        <end position="467"/>
    </location>
</feature>
<feature type="transmembrane region" description="Helical" evidence="9">
    <location>
        <begin position="202"/>
        <end position="220"/>
    </location>
</feature>
<feature type="transmembrane region" description="Helical" evidence="9">
    <location>
        <begin position="363"/>
        <end position="388"/>
    </location>
</feature>
<dbReference type="eggNOG" id="COG1757">
    <property type="taxonomic scope" value="Bacteria"/>
</dbReference>
<dbReference type="PANTHER" id="PTHR33451">
    <property type="entry name" value="MALATE-2H(+)/NA(+)-LACTATE ANTIPORTER"/>
    <property type="match status" value="1"/>
</dbReference>
<keyword evidence="4" id="KW-1003">Cell membrane</keyword>
<name>Q82WR1_NITEU</name>
<keyword evidence="6 9" id="KW-1133">Transmembrane helix</keyword>